<dbReference type="SUPFAM" id="SSF51905">
    <property type="entry name" value="FAD/NAD(P)-binding domain"/>
    <property type="match status" value="3"/>
</dbReference>
<dbReference type="GO" id="GO:0042178">
    <property type="term" value="P:xenobiotic catabolic process"/>
    <property type="evidence" value="ECO:0007669"/>
    <property type="project" value="Ensembl"/>
</dbReference>
<comment type="catalytic activity">
    <reaction evidence="15">
        <text>hypotaurine + NADPH + O2 + H(+) = taurine + NADP(+) + H2O</text>
        <dbReference type="Rhea" id="RHEA:69819"/>
        <dbReference type="ChEBI" id="CHEBI:15377"/>
        <dbReference type="ChEBI" id="CHEBI:15378"/>
        <dbReference type="ChEBI" id="CHEBI:15379"/>
        <dbReference type="ChEBI" id="CHEBI:57783"/>
        <dbReference type="ChEBI" id="CHEBI:57853"/>
        <dbReference type="ChEBI" id="CHEBI:58349"/>
        <dbReference type="ChEBI" id="CHEBI:507393"/>
        <dbReference type="EC" id="1.14.13.8"/>
    </reaction>
    <physiologicalReaction direction="left-to-right" evidence="15">
        <dbReference type="Rhea" id="RHEA:69820"/>
    </physiologicalReaction>
</comment>
<keyword evidence="21" id="KW-1185">Reference proteome</keyword>
<comment type="similarity">
    <text evidence="3 18 19">Belongs to the FMO family.</text>
</comment>
<evidence type="ECO:0000256" key="10">
    <source>
        <dbReference type="ARBA" id="ARBA00023002"/>
    </source>
</evidence>
<comment type="catalytic activity">
    <reaction evidence="17">
        <text>N,N-dimethylaniline + NADPH + O2 + H(+) = N,N-dimethylaniline N-oxide + NADP(+) + H2O</text>
        <dbReference type="Rhea" id="RHEA:24468"/>
        <dbReference type="ChEBI" id="CHEBI:15377"/>
        <dbReference type="ChEBI" id="CHEBI:15378"/>
        <dbReference type="ChEBI" id="CHEBI:15379"/>
        <dbReference type="ChEBI" id="CHEBI:16269"/>
        <dbReference type="ChEBI" id="CHEBI:17735"/>
        <dbReference type="ChEBI" id="CHEBI:57783"/>
        <dbReference type="ChEBI" id="CHEBI:58349"/>
        <dbReference type="EC" id="1.14.13.8"/>
    </reaction>
    <physiologicalReaction direction="left-to-right" evidence="17">
        <dbReference type="Rhea" id="RHEA:24469"/>
    </physiologicalReaction>
</comment>
<keyword evidence="8 18" id="KW-0521">NADP</keyword>
<keyword evidence="10 18" id="KW-0560">Oxidoreductase</keyword>
<evidence type="ECO:0000256" key="8">
    <source>
        <dbReference type="ARBA" id="ARBA00022857"/>
    </source>
</evidence>
<dbReference type="Pfam" id="PF00743">
    <property type="entry name" value="FMO-like"/>
    <property type="match status" value="1"/>
</dbReference>
<evidence type="ECO:0000256" key="5">
    <source>
        <dbReference type="ARBA" id="ARBA00022692"/>
    </source>
</evidence>
<gene>
    <name evidence="20" type="primary">FMO4</name>
</gene>
<evidence type="ECO:0000256" key="12">
    <source>
        <dbReference type="ARBA" id="ARBA00023136"/>
    </source>
</evidence>
<dbReference type="PRINTS" id="PR01124">
    <property type="entry name" value="FMOXYGENASE4"/>
</dbReference>
<keyword evidence="11 18" id="KW-0503">Monooxygenase</keyword>
<keyword evidence="7 18" id="KW-0274">FAD</keyword>
<evidence type="ECO:0000256" key="15">
    <source>
        <dbReference type="ARBA" id="ARBA00048041"/>
    </source>
</evidence>
<organism evidence="20 21">
    <name type="scientific">Vombatus ursinus</name>
    <name type="common">Common wombat</name>
    <dbReference type="NCBI Taxonomy" id="29139"/>
    <lineage>
        <taxon>Eukaryota</taxon>
        <taxon>Metazoa</taxon>
        <taxon>Chordata</taxon>
        <taxon>Craniata</taxon>
        <taxon>Vertebrata</taxon>
        <taxon>Euteleostomi</taxon>
        <taxon>Mammalia</taxon>
        <taxon>Metatheria</taxon>
        <taxon>Diprotodontia</taxon>
        <taxon>Vombatidae</taxon>
        <taxon>Vombatus</taxon>
    </lineage>
</organism>
<evidence type="ECO:0000256" key="7">
    <source>
        <dbReference type="ARBA" id="ARBA00022827"/>
    </source>
</evidence>
<dbReference type="GO" id="GO:0050661">
    <property type="term" value="F:NADP binding"/>
    <property type="evidence" value="ECO:0007669"/>
    <property type="project" value="InterPro"/>
</dbReference>
<evidence type="ECO:0000313" key="21">
    <source>
        <dbReference type="Proteomes" id="UP000314987"/>
    </source>
</evidence>
<keyword evidence="6 18" id="KW-0256">Endoplasmic reticulum</keyword>
<evidence type="ECO:0000256" key="2">
    <source>
        <dbReference type="ARBA" id="ARBA00004389"/>
    </source>
</evidence>
<evidence type="ECO:0000256" key="14">
    <source>
        <dbReference type="ARBA" id="ARBA00047338"/>
    </source>
</evidence>
<dbReference type="STRING" id="29139.ENSVURP00010006690"/>
<dbReference type="GO" id="GO:0034899">
    <property type="term" value="F:trimethylamine monooxygenase activity"/>
    <property type="evidence" value="ECO:0007669"/>
    <property type="project" value="UniProtKB-EC"/>
</dbReference>
<dbReference type="GO" id="GO:0005789">
    <property type="term" value="C:endoplasmic reticulum membrane"/>
    <property type="evidence" value="ECO:0007669"/>
    <property type="project" value="UniProtKB-SubCell"/>
</dbReference>
<evidence type="ECO:0000256" key="9">
    <source>
        <dbReference type="ARBA" id="ARBA00022989"/>
    </source>
</evidence>
<evidence type="ECO:0000256" key="17">
    <source>
        <dbReference type="ARBA" id="ARBA00049443"/>
    </source>
</evidence>
<evidence type="ECO:0000256" key="1">
    <source>
        <dbReference type="ARBA" id="ARBA00001974"/>
    </source>
</evidence>
<dbReference type="InterPro" id="IPR020946">
    <property type="entry name" value="Flavin_mOase-like"/>
</dbReference>
<evidence type="ECO:0000256" key="13">
    <source>
        <dbReference type="ARBA" id="ARBA00045957"/>
    </source>
</evidence>
<keyword evidence="5" id="KW-0812">Transmembrane</keyword>
<comment type="cofactor">
    <cofactor evidence="1 18 19">
        <name>FAD</name>
        <dbReference type="ChEBI" id="CHEBI:57692"/>
    </cofactor>
</comment>
<dbReference type="Gene3D" id="3.50.50.60">
    <property type="entry name" value="FAD/NAD(P)-binding domain"/>
    <property type="match status" value="2"/>
</dbReference>
<dbReference type="EC" id="1.-.-.-" evidence="19"/>
<evidence type="ECO:0000256" key="18">
    <source>
        <dbReference type="PIRNR" id="PIRNR000332"/>
    </source>
</evidence>
<reference evidence="20" key="2">
    <citation type="submission" date="2025-08" db="UniProtKB">
        <authorList>
            <consortium name="Ensembl"/>
        </authorList>
    </citation>
    <scope>IDENTIFICATION</scope>
</reference>
<evidence type="ECO:0000256" key="6">
    <source>
        <dbReference type="ARBA" id="ARBA00022824"/>
    </source>
</evidence>
<dbReference type="InterPro" id="IPR050346">
    <property type="entry name" value="FMO-like"/>
</dbReference>
<dbReference type="GeneTree" id="ENSGT00940000160256"/>
<keyword evidence="12 18" id="KW-0472">Membrane</keyword>
<dbReference type="InterPro" id="IPR036188">
    <property type="entry name" value="FAD/NAD-bd_sf"/>
</dbReference>
<dbReference type="GO" id="GO:0046322">
    <property type="term" value="P:negative regulation of fatty acid oxidation"/>
    <property type="evidence" value="ECO:0007669"/>
    <property type="project" value="Ensembl"/>
</dbReference>
<comment type="subcellular location">
    <subcellularLocation>
        <location evidence="2">Endoplasmic reticulum membrane</location>
        <topology evidence="2">Single-pass membrane protein</topology>
    </subcellularLocation>
</comment>
<evidence type="ECO:0000256" key="16">
    <source>
        <dbReference type="ARBA" id="ARBA00048088"/>
    </source>
</evidence>
<dbReference type="PANTHER" id="PTHR23023">
    <property type="entry name" value="DIMETHYLANILINE MONOOXYGENASE"/>
    <property type="match status" value="1"/>
</dbReference>
<dbReference type="GO" id="GO:0097009">
    <property type="term" value="P:energy homeostasis"/>
    <property type="evidence" value="ECO:0007669"/>
    <property type="project" value="Ensembl"/>
</dbReference>
<comment type="catalytic activity">
    <reaction evidence="14">
        <text>hypotaurine + NADH + O2 + H(+) = taurine + NAD(+) + H2O</text>
        <dbReference type="Rhea" id="RHEA:74111"/>
        <dbReference type="ChEBI" id="CHEBI:15377"/>
        <dbReference type="ChEBI" id="CHEBI:15378"/>
        <dbReference type="ChEBI" id="CHEBI:15379"/>
        <dbReference type="ChEBI" id="CHEBI:57540"/>
        <dbReference type="ChEBI" id="CHEBI:57853"/>
        <dbReference type="ChEBI" id="CHEBI:57945"/>
        <dbReference type="ChEBI" id="CHEBI:507393"/>
        <dbReference type="EC" id="1.14.13.8"/>
    </reaction>
    <physiologicalReaction direction="left-to-right" evidence="14">
        <dbReference type="Rhea" id="RHEA:74112"/>
    </physiologicalReaction>
</comment>
<dbReference type="Ensembl" id="ENSVURT00010007553.1">
    <property type="protein sequence ID" value="ENSVURP00010006690.1"/>
    <property type="gene ID" value="ENSVURG00010005175.1"/>
</dbReference>
<dbReference type="AlphaFoldDB" id="A0A4X2KBZ8"/>
<reference evidence="20" key="3">
    <citation type="submission" date="2025-09" db="UniProtKB">
        <authorList>
            <consortium name="Ensembl"/>
        </authorList>
    </citation>
    <scope>IDENTIFICATION</scope>
</reference>
<dbReference type="PRINTS" id="PR00370">
    <property type="entry name" value="FMOXYGENASE"/>
</dbReference>
<reference evidence="21" key="1">
    <citation type="submission" date="2018-12" db="EMBL/GenBank/DDBJ databases">
        <authorList>
            <person name="Yazar S."/>
        </authorList>
    </citation>
    <scope>NUCLEOTIDE SEQUENCE [LARGE SCALE GENOMIC DNA]</scope>
</reference>
<evidence type="ECO:0000313" key="20">
    <source>
        <dbReference type="Ensembl" id="ENSVURP00010006690.1"/>
    </source>
</evidence>
<dbReference type="Proteomes" id="UP000314987">
    <property type="component" value="Unassembled WGS sequence"/>
</dbReference>
<sequence length="563" mass="63771">MVKRVAIIGAGVSGLTSIKGCLEEGLEPSCFERSDDIGGLWKFTETTGHGMTKVYKSVVTNITKEMSCYSDFPFPENFPNYMKHTLVMEYLHSYAKHFDLLKYIHLKTTVCSVTKRQDFTTTGQWDVVTDMEGKRDTAVFDAVMICTGHYLNPHLPLESFPGINKFQGQILHSQEYRSPEGFQGKRVIVIGLGNTGGDIAVELSRAWNTGIQCQIFLICCGAWVDSRLSDDGYPAHMIQTTRFLHLVTRSLPSAIVDWMGKRRMSKWFNHKNYGLSNPKGRQQKRVANDELPSYILCGAVTMKINVKEFTETSAIFEDGTVEENIDVVFFATGYTYSLPFLEEPMEKICKNKIFIYKYIFPSNLEKATLALIGHVGLQGSIIVGTELQARWATRVFKGLCKIPPSNKMMAEATKKEQLVRRGVIKDPTQGKQNYITYLDDLATCMGAKPNILLLFFKDPRLAKEVFFGPCTSYQYRLVGPGKWDGARKAIMTQWDRTLKPLQTRVIPDYPEPTSISHWLKVWGAPILFVAVLLTYKSSLYLQLTRVTEVGERISTYLANTMRK</sequence>
<protein>
    <recommendedName>
        <fullName evidence="19">Flavin-containing monooxygenase</fullName>
        <ecNumber evidence="19">1.-.-.-</ecNumber>
    </recommendedName>
</protein>
<dbReference type="FunFam" id="3.50.50.60:FF:000159">
    <property type="entry name" value="Dimethylaniline monooxygenase [N-oxide-forming]"/>
    <property type="match status" value="1"/>
</dbReference>
<name>A0A4X2KBZ8_VOMUR</name>
<dbReference type="GO" id="GO:0004499">
    <property type="term" value="F:N,N-dimethylaniline monooxygenase activity"/>
    <property type="evidence" value="ECO:0007669"/>
    <property type="project" value="UniProtKB-UniRule"/>
</dbReference>
<evidence type="ECO:0000256" key="19">
    <source>
        <dbReference type="RuleBase" id="RU361177"/>
    </source>
</evidence>
<evidence type="ECO:0000256" key="11">
    <source>
        <dbReference type="ARBA" id="ARBA00023033"/>
    </source>
</evidence>
<dbReference type="GO" id="GO:0050660">
    <property type="term" value="F:flavin adenine dinucleotide binding"/>
    <property type="evidence" value="ECO:0007669"/>
    <property type="project" value="InterPro"/>
</dbReference>
<dbReference type="OMA" id="HYLKVWG"/>
<proteinExistence type="inferred from homology"/>
<comment type="catalytic activity">
    <reaction evidence="16">
        <text>trimethylamine + NADPH + O2 = trimethylamine N-oxide + NADP(+) + H2O</text>
        <dbReference type="Rhea" id="RHEA:31979"/>
        <dbReference type="ChEBI" id="CHEBI:15377"/>
        <dbReference type="ChEBI" id="CHEBI:15379"/>
        <dbReference type="ChEBI" id="CHEBI:15724"/>
        <dbReference type="ChEBI" id="CHEBI:57783"/>
        <dbReference type="ChEBI" id="CHEBI:58349"/>
        <dbReference type="ChEBI" id="CHEBI:58389"/>
        <dbReference type="EC" id="1.14.13.148"/>
    </reaction>
    <physiologicalReaction direction="left-to-right" evidence="16">
        <dbReference type="Rhea" id="RHEA:31980"/>
    </physiologicalReaction>
</comment>
<evidence type="ECO:0000256" key="4">
    <source>
        <dbReference type="ARBA" id="ARBA00022630"/>
    </source>
</evidence>
<accession>A0A4X2KBZ8</accession>
<keyword evidence="4 18" id="KW-0285">Flavoprotein</keyword>
<dbReference type="InterPro" id="IPR002256">
    <property type="entry name" value="Flavin_mOase_4"/>
</dbReference>
<evidence type="ECO:0000256" key="3">
    <source>
        <dbReference type="ARBA" id="ARBA00009183"/>
    </source>
</evidence>
<dbReference type="GO" id="GO:0047822">
    <property type="term" value="F:hypotaurine monooxygenase activity"/>
    <property type="evidence" value="ECO:0007669"/>
    <property type="project" value="RHEA"/>
</dbReference>
<dbReference type="InterPro" id="IPR000960">
    <property type="entry name" value="Flavin_mOase"/>
</dbReference>
<comment type="function">
    <text evidence="13">Broad spectrum monooxygenase that catalyzes the oxygenation of a wide variety of nitrogen- and sulfur-containing compounds including xenobiotics. Catalyzes the S-oxygenation of hypotaurine to produce taurine, an organic osmolyte involved in cell volume regulation as well as a variety of cytoprotective and developmental processes. In vitro, catalyzes the N-oxygenation of trimethylamine (TMA) to produce trimethylamine N-oxide (TMAO) and could therefore participate to the detoxification of this compound that is generated by the action of gut microbiota from dietary precursors such as choline, choline containing compounds, betaine or L-carnitine.</text>
</comment>
<dbReference type="PIRSF" id="PIRSF000332">
    <property type="entry name" value="FMO"/>
    <property type="match status" value="1"/>
</dbReference>
<keyword evidence="9" id="KW-1133">Transmembrane helix</keyword>